<keyword evidence="1" id="KW-0472">Membrane</keyword>
<keyword evidence="1" id="KW-1133">Transmembrane helix</keyword>
<feature type="transmembrane region" description="Helical" evidence="1">
    <location>
        <begin position="62"/>
        <end position="80"/>
    </location>
</feature>
<feature type="transmembrane region" description="Helical" evidence="1">
    <location>
        <begin position="6"/>
        <end position="25"/>
    </location>
</feature>
<dbReference type="AlphaFoldDB" id="A0A6L5XEW4"/>
<evidence type="ECO:0000313" key="3">
    <source>
        <dbReference type="Proteomes" id="UP000483362"/>
    </source>
</evidence>
<protein>
    <submittedName>
        <fullName evidence="2">Uncharacterized protein</fullName>
    </submittedName>
</protein>
<comment type="caution">
    <text evidence="2">The sequence shown here is derived from an EMBL/GenBank/DDBJ whole genome shotgun (WGS) entry which is preliminary data.</text>
</comment>
<keyword evidence="1" id="KW-0812">Transmembrane</keyword>
<name>A0A6L5XEW4_9BACT</name>
<proteinExistence type="predicted"/>
<dbReference type="RefSeq" id="WP_154327057.1">
    <property type="nucleotide sequence ID" value="NZ_CP045696.1"/>
</dbReference>
<gene>
    <name evidence="2" type="ORF">FYJ29_10145</name>
</gene>
<keyword evidence="3" id="KW-1185">Reference proteome</keyword>
<accession>A0A6L5XEW4</accession>
<evidence type="ECO:0000313" key="2">
    <source>
        <dbReference type="EMBL" id="MSS18113.1"/>
    </source>
</evidence>
<reference evidence="2 3" key="1">
    <citation type="submission" date="2019-08" db="EMBL/GenBank/DDBJ databases">
        <title>In-depth cultivation of the pig gut microbiome towards novel bacterial diversity and tailored functional studies.</title>
        <authorList>
            <person name="Wylensek D."/>
            <person name="Hitch T.C.A."/>
            <person name="Clavel T."/>
        </authorList>
    </citation>
    <scope>NUCLEOTIDE SEQUENCE [LARGE SCALE GENOMIC DNA]</scope>
    <source>
        <strain evidence="2 3">Oil-RF-744-WCA-WT-10</strain>
    </source>
</reference>
<dbReference type="EMBL" id="VULT01000016">
    <property type="protein sequence ID" value="MSS18113.1"/>
    <property type="molecule type" value="Genomic_DNA"/>
</dbReference>
<dbReference type="Proteomes" id="UP000483362">
    <property type="component" value="Unassembled WGS sequence"/>
</dbReference>
<organism evidence="2 3">
    <name type="scientific">Sodaliphilus pleomorphus</name>
    <dbReference type="NCBI Taxonomy" id="2606626"/>
    <lineage>
        <taxon>Bacteria</taxon>
        <taxon>Pseudomonadati</taxon>
        <taxon>Bacteroidota</taxon>
        <taxon>Bacteroidia</taxon>
        <taxon>Bacteroidales</taxon>
        <taxon>Muribaculaceae</taxon>
        <taxon>Sodaliphilus</taxon>
    </lineage>
</organism>
<sequence>MKQIYLWILISLGIGAMAGLITAIFSHHKHKKVTHNADGSTHETTEDEDDLDEIEGSRSANIIFVILVFAVLAFIVIWLLNAVSGREIEL</sequence>
<evidence type="ECO:0000256" key="1">
    <source>
        <dbReference type="SAM" id="Phobius"/>
    </source>
</evidence>